<evidence type="ECO:0000256" key="2">
    <source>
        <dbReference type="ARBA" id="ARBA00023002"/>
    </source>
</evidence>
<dbReference type="OrthoDB" id="5457012at2"/>
<dbReference type="FunFam" id="3.40.50.720:FF:000084">
    <property type="entry name" value="Short-chain dehydrogenase reductase"/>
    <property type="match status" value="1"/>
</dbReference>
<dbReference type="PANTHER" id="PTHR42760">
    <property type="entry name" value="SHORT-CHAIN DEHYDROGENASES/REDUCTASES FAMILY MEMBER"/>
    <property type="match status" value="1"/>
</dbReference>
<dbReference type="InterPro" id="IPR002347">
    <property type="entry name" value="SDR_fam"/>
</dbReference>
<dbReference type="InterPro" id="IPR036291">
    <property type="entry name" value="NAD(P)-bd_dom_sf"/>
</dbReference>
<organism evidence="4 5">
    <name type="scientific">Rhizobium multihospitium</name>
    <dbReference type="NCBI Taxonomy" id="410764"/>
    <lineage>
        <taxon>Bacteria</taxon>
        <taxon>Pseudomonadati</taxon>
        <taxon>Pseudomonadota</taxon>
        <taxon>Alphaproteobacteria</taxon>
        <taxon>Hyphomicrobiales</taxon>
        <taxon>Rhizobiaceae</taxon>
        <taxon>Rhizobium/Agrobacterium group</taxon>
        <taxon>Rhizobium</taxon>
    </lineage>
</organism>
<comment type="similarity">
    <text evidence="1">Belongs to the short-chain dehydrogenases/reductases (SDR) family.</text>
</comment>
<dbReference type="PANTHER" id="PTHR42760:SF133">
    <property type="entry name" value="3-OXOACYL-[ACYL-CARRIER-PROTEIN] REDUCTASE"/>
    <property type="match status" value="1"/>
</dbReference>
<protein>
    <submittedName>
        <fullName evidence="4">NAD(P)-dependent dehydrogenase, short-chain alcohol dehydrogenase family</fullName>
    </submittedName>
</protein>
<dbReference type="PRINTS" id="PR00081">
    <property type="entry name" value="GDHRDH"/>
</dbReference>
<dbReference type="EMBL" id="FMAG01000004">
    <property type="protein sequence ID" value="SCB32396.1"/>
    <property type="molecule type" value="Genomic_DNA"/>
</dbReference>
<dbReference type="GO" id="GO:0048038">
    <property type="term" value="F:quinone binding"/>
    <property type="evidence" value="ECO:0007669"/>
    <property type="project" value="TreeGrafter"/>
</dbReference>
<dbReference type="RefSeq" id="WP_092713092.1">
    <property type="nucleotide sequence ID" value="NZ_FMAG01000004.1"/>
</dbReference>
<accession>A0A1C3VXG1</accession>
<dbReference type="InterPro" id="IPR057326">
    <property type="entry name" value="KR_dom"/>
</dbReference>
<dbReference type="SMART" id="SM00822">
    <property type="entry name" value="PKS_KR"/>
    <property type="match status" value="1"/>
</dbReference>
<dbReference type="SUPFAM" id="SSF51735">
    <property type="entry name" value="NAD(P)-binding Rossmann-fold domains"/>
    <property type="match status" value="1"/>
</dbReference>
<evidence type="ECO:0000256" key="1">
    <source>
        <dbReference type="ARBA" id="ARBA00006484"/>
    </source>
</evidence>
<evidence type="ECO:0000313" key="4">
    <source>
        <dbReference type="EMBL" id="SCB32396.1"/>
    </source>
</evidence>
<dbReference type="Gene3D" id="3.40.50.720">
    <property type="entry name" value="NAD(P)-binding Rossmann-like Domain"/>
    <property type="match status" value="1"/>
</dbReference>
<dbReference type="GO" id="GO:0006633">
    <property type="term" value="P:fatty acid biosynthetic process"/>
    <property type="evidence" value="ECO:0007669"/>
    <property type="project" value="TreeGrafter"/>
</dbReference>
<dbReference type="Pfam" id="PF13561">
    <property type="entry name" value="adh_short_C2"/>
    <property type="match status" value="1"/>
</dbReference>
<dbReference type="STRING" id="410764.GA0061103_4456"/>
<keyword evidence="2" id="KW-0560">Oxidoreductase</keyword>
<reference evidence="5" key="1">
    <citation type="submission" date="2016-08" db="EMBL/GenBank/DDBJ databases">
        <authorList>
            <person name="Varghese N."/>
            <person name="Submissions Spin"/>
        </authorList>
    </citation>
    <scope>NUCLEOTIDE SEQUENCE [LARGE SCALE GENOMIC DNA]</scope>
    <source>
        <strain evidence="5">HAMBI 2975</strain>
    </source>
</reference>
<sequence>MKLLDNKVCIITGGSGSLGLASARLFLQHGAKVLLVDLDTDTLQAARSQLGSPDVEIFTGDVSEAETVQAYVDAAAAKWGAIDVLFSNAGNYGAIGRLEDYDEEAFDRTYRIHVKGAFLACKYGPRRMRDGGSIIVTSSMAGTRGGEGAGQNIAYVTAKHAQTGVVRAAARALAPRGIRVNSLNPGPIANGFQQEIEDRIGALNGVNVTQQIDQEIPLGRHADPAEVANVALYLASGMSSFVTGHIHAVDGGLAS</sequence>
<proteinExistence type="inferred from homology"/>
<dbReference type="GO" id="GO:0016616">
    <property type="term" value="F:oxidoreductase activity, acting on the CH-OH group of donors, NAD or NADP as acceptor"/>
    <property type="evidence" value="ECO:0007669"/>
    <property type="project" value="UniProtKB-ARBA"/>
</dbReference>
<name>A0A1C3VXG1_9HYPH</name>
<feature type="domain" description="Ketoreductase" evidence="3">
    <location>
        <begin position="7"/>
        <end position="191"/>
    </location>
</feature>
<gene>
    <name evidence="4" type="ORF">GA0061103_4456</name>
</gene>
<evidence type="ECO:0000259" key="3">
    <source>
        <dbReference type="SMART" id="SM00822"/>
    </source>
</evidence>
<keyword evidence="5" id="KW-1185">Reference proteome</keyword>
<dbReference type="AlphaFoldDB" id="A0A1C3VXG1"/>
<dbReference type="CDD" id="cd05233">
    <property type="entry name" value="SDR_c"/>
    <property type="match status" value="1"/>
</dbReference>
<dbReference type="Proteomes" id="UP000199101">
    <property type="component" value="Unassembled WGS sequence"/>
</dbReference>
<evidence type="ECO:0000313" key="5">
    <source>
        <dbReference type="Proteomes" id="UP000199101"/>
    </source>
</evidence>